<comment type="caution">
    <text evidence="2">The sequence shown here is derived from an EMBL/GenBank/DDBJ whole genome shotgun (WGS) entry which is preliminary data.</text>
</comment>
<feature type="non-terminal residue" evidence="2">
    <location>
        <position position="1"/>
    </location>
</feature>
<protein>
    <submittedName>
        <fullName evidence="2">Uncharacterized protein</fullName>
    </submittedName>
</protein>
<dbReference type="Proteomes" id="UP000004810">
    <property type="component" value="Unassembled WGS sequence"/>
</dbReference>
<sequence>QSRSDTYGRSISLISKTEESGKIVAKKNAELEKSKTQLQKTLREKQALEAMISRLKEELTKERRAHEMTKLELQKLQKYFEMLPNVSL</sequence>
<dbReference type="AlphaFoldDB" id="J9FEH0"/>
<gene>
    <name evidence="2" type="ORF">WUBG_03337</name>
</gene>
<organism evidence="2 3">
    <name type="scientific">Wuchereria bancrofti</name>
    <dbReference type="NCBI Taxonomy" id="6293"/>
    <lineage>
        <taxon>Eukaryota</taxon>
        <taxon>Metazoa</taxon>
        <taxon>Ecdysozoa</taxon>
        <taxon>Nematoda</taxon>
        <taxon>Chromadorea</taxon>
        <taxon>Rhabditida</taxon>
        <taxon>Spirurina</taxon>
        <taxon>Spiruromorpha</taxon>
        <taxon>Filarioidea</taxon>
        <taxon>Onchocercidae</taxon>
        <taxon>Wuchereria</taxon>
    </lineage>
</organism>
<keyword evidence="1" id="KW-0175">Coiled coil</keyword>
<evidence type="ECO:0000313" key="3">
    <source>
        <dbReference type="Proteomes" id="UP000004810"/>
    </source>
</evidence>
<dbReference type="EMBL" id="ADBV01001009">
    <property type="protein sequence ID" value="EJW85754.1"/>
    <property type="molecule type" value="Genomic_DNA"/>
</dbReference>
<reference evidence="3" key="1">
    <citation type="submission" date="2012-08" db="EMBL/GenBank/DDBJ databases">
        <title>The Genome Sequence of Wuchereria bancrofti.</title>
        <authorList>
            <person name="Nutman T.B."/>
            <person name="Fink D.L."/>
            <person name="Russ C."/>
            <person name="Young S."/>
            <person name="Zeng Q."/>
            <person name="Koehrsen M."/>
            <person name="Alvarado L."/>
            <person name="Berlin A."/>
            <person name="Chapman S.B."/>
            <person name="Chen Z."/>
            <person name="Freedman E."/>
            <person name="Gellesch M."/>
            <person name="Goldberg J."/>
            <person name="Griggs A."/>
            <person name="Gujja S."/>
            <person name="Heilman E.R."/>
            <person name="Heiman D."/>
            <person name="Hepburn T."/>
            <person name="Howarth C."/>
            <person name="Jen D."/>
            <person name="Larson L."/>
            <person name="Lewis B."/>
            <person name="Mehta T."/>
            <person name="Park D."/>
            <person name="Pearson M."/>
            <person name="Roberts A."/>
            <person name="Saif S."/>
            <person name="Shea T."/>
            <person name="Shenoy N."/>
            <person name="Sisk P."/>
            <person name="Stolte C."/>
            <person name="Sykes S."/>
            <person name="Walk T."/>
            <person name="White J."/>
            <person name="Yandava C."/>
            <person name="Haas B."/>
            <person name="Henn M.R."/>
            <person name="Nusbaum C."/>
            <person name="Birren B."/>
        </authorList>
    </citation>
    <scope>NUCLEOTIDE SEQUENCE [LARGE SCALE GENOMIC DNA]</scope>
    <source>
        <strain evidence="3">NA</strain>
    </source>
</reference>
<evidence type="ECO:0000256" key="1">
    <source>
        <dbReference type="SAM" id="Coils"/>
    </source>
</evidence>
<name>J9FEH0_WUCBA</name>
<feature type="coiled-coil region" evidence="1">
    <location>
        <begin position="24"/>
        <end position="76"/>
    </location>
</feature>
<proteinExistence type="predicted"/>
<accession>J9FEH0</accession>
<evidence type="ECO:0000313" key="2">
    <source>
        <dbReference type="EMBL" id="EJW85754.1"/>
    </source>
</evidence>